<dbReference type="Pfam" id="PF09413">
    <property type="entry name" value="DUF2007"/>
    <property type="match status" value="1"/>
</dbReference>
<feature type="domain" description="DUF2007" evidence="1">
    <location>
        <begin position="1"/>
        <end position="65"/>
    </location>
</feature>
<sequence length="77" mass="8620">MQEIIRTNDIVVLSLAESLMKDAGIHSMVADQSMSVLEGSLGLLPRRFLVEEDRADEARRILKDAGLEAELRPQRKS</sequence>
<reference evidence="2 3" key="1">
    <citation type="submission" date="2022-04" db="EMBL/GenBank/DDBJ databases">
        <title>Rhizobium coralii sp. nov., isolated from coral Turbinaria peltata.</title>
        <authorList>
            <person name="Sun H."/>
        </authorList>
    </citation>
    <scope>NUCLEOTIDE SEQUENCE [LARGE SCALE GENOMIC DNA]</scope>
    <source>
        <strain evidence="2 3">NTR19</strain>
    </source>
</reference>
<dbReference type="Gene3D" id="3.30.70.790">
    <property type="entry name" value="UreE, C-terminal domain"/>
    <property type="match status" value="1"/>
</dbReference>
<evidence type="ECO:0000313" key="2">
    <source>
        <dbReference type="EMBL" id="MCK8780695.1"/>
    </source>
</evidence>
<dbReference type="InterPro" id="IPR011322">
    <property type="entry name" value="N-reg_PII-like_a/b"/>
</dbReference>
<organism evidence="2 3">
    <name type="scientific">Neorhizobium turbinariae</name>
    <dbReference type="NCBI Taxonomy" id="2937795"/>
    <lineage>
        <taxon>Bacteria</taxon>
        <taxon>Pseudomonadati</taxon>
        <taxon>Pseudomonadota</taxon>
        <taxon>Alphaproteobacteria</taxon>
        <taxon>Hyphomicrobiales</taxon>
        <taxon>Rhizobiaceae</taxon>
        <taxon>Rhizobium/Agrobacterium group</taxon>
        <taxon>Neorhizobium</taxon>
    </lineage>
</organism>
<comment type="caution">
    <text evidence="2">The sequence shown here is derived from an EMBL/GenBank/DDBJ whole genome shotgun (WGS) entry which is preliminary data.</text>
</comment>
<keyword evidence="3" id="KW-1185">Reference proteome</keyword>
<dbReference type="RefSeq" id="WP_118848830.1">
    <property type="nucleotide sequence ID" value="NZ_JALPRY010000012.1"/>
</dbReference>
<evidence type="ECO:0000259" key="1">
    <source>
        <dbReference type="Pfam" id="PF09413"/>
    </source>
</evidence>
<dbReference type="EMBL" id="JALPRY010000012">
    <property type="protein sequence ID" value="MCK8780695.1"/>
    <property type="molecule type" value="Genomic_DNA"/>
</dbReference>
<name>A0ABT0IS61_9HYPH</name>
<dbReference type="Proteomes" id="UP001202827">
    <property type="component" value="Unassembled WGS sequence"/>
</dbReference>
<dbReference type="SUPFAM" id="SSF54913">
    <property type="entry name" value="GlnB-like"/>
    <property type="match status" value="1"/>
</dbReference>
<dbReference type="InterPro" id="IPR018551">
    <property type="entry name" value="DUF2007"/>
</dbReference>
<gene>
    <name evidence="2" type="ORF">M0654_11940</name>
</gene>
<protein>
    <submittedName>
        <fullName evidence="2">DUF2007 domain-containing protein</fullName>
    </submittedName>
</protein>
<proteinExistence type="predicted"/>
<evidence type="ECO:0000313" key="3">
    <source>
        <dbReference type="Proteomes" id="UP001202827"/>
    </source>
</evidence>
<accession>A0ABT0IS61</accession>